<sequence length="242" mass="28628">MYLREFDLDLPYIVDKERIQAIMNEKKCEYHDATKFDYNLNWDDKRRSFRLETRCITAMFERLFVKMKTEDCKKVLIECVESITDERILNFSGIVTVQVKSSYNEFILGNDDEKKRTTLNLLLKGIEKISREKDWVIDAFRDVSSQIEKIGYLNEWIWRKAVKSPQKKYYAEVLCQHNVKSMDISILIRQMDGTEVRKIMVISELPDEFAYAKHLGQLVWTSESEVVLVNKNGDNMVAVRIE</sequence>
<dbReference type="OrthoDB" id="2425044at2"/>
<organism evidence="1 2">
    <name type="scientific">Paenibacillus oryzisoli</name>
    <dbReference type="NCBI Taxonomy" id="1850517"/>
    <lineage>
        <taxon>Bacteria</taxon>
        <taxon>Bacillati</taxon>
        <taxon>Bacillota</taxon>
        <taxon>Bacilli</taxon>
        <taxon>Bacillales</taxon>
        <taxon>Paenibacillaceae</taxon>
        <taxon>Paenibacillus</taxon>
    </lineage>
</organism>
<protein>
    <submittedName>
        <fullName evidence="1">Uncharacterized protein</fullName>
    </submittedName>
</protein>
<dbReference type="AlphaFoldDB" id="A0A198A101"/>
<accession>A0A198A101</accession>
<reference evidence="1 2" key="1">
    <citation type="submission" date="2016-05" db="EMBL/GenBank/DDBJ databases">
        <title>Paenibacillus sp. 1ZS3-15 nov., isolated from the rhizosphere soil.</title>
        <authorList>
            <person name="Zhang X.X."/>
            <person name="Zhang J."/>
        </authorList>
    </citation>
    <scope>NUCLEOTIDE SEQUENCE [LARGE SCALE GENOMIC DNA]</scope>
    <source>
        <strain evidence="1 2">1ZS3-15</strain>
    </source>
</reference>
<evidence type="ECO:0000313" key="1">
    <source>
        <dbReference type="EMBL" id="OAS14693.1"/>
    </source>
</evidence>
<dbReference type="RefSeq" id="WP_068669214.1">
    <property type="nucleotide sequence ID" value="NZ_LYPB01000088.1"/>
</dbReference>
<gene>
    <name evidence="1" type="ORF">A8708_23615</name>
</gene>
<evidence type="ECO:0000313" key="2">
    <source>
        <dbReference type="Proteomes" id="UP000078454"/>
    </source>
</evidence>
<comment type="caution">
    <text evidence="1">The sequence shown here is derived from an EMBL/GenBank/DDBJ whole genome shotgun (WGS) entry which is preliminary data.</text>
</comment>
<name>A0A198A101_9BACL</name>
<proteinExistence type="predicted"/>
<keyword evidence="2" id="KW-1185">Reference proteome</keyword>
<dbReference type="STRING" id="1850517.A8708_23615"/>
<dbReference type="EMBL" id="LYPB01000088">
    <property type="protein sequence ID" value="OAS14693.1"/>
    <property type="molecule type" value="Genomic_DNA"/>
</dbReference>
<dbReference type="Proteomes" id="UP000078454">
    <property type="component" value="Unassembled WGS sequence"/>
</dbReference>